<proteinExistence type="inferred from homology"/>
<evidence type="ECO:0000256" key="1">
    <source>
        <dbReference type="ARBA" id="ARBA00023604"/>
    </source>
</evidence>
<comment type="similarity">
    <text evidence="1">Belongs to the asaB hydroxylase/desaturase family.</text>
</comment>
<dbReference type="PANTHER" id="PTHR34598">
    <property type="entry name" value="BLL6449 PROTEIN"/>
    <property type="match status" value="1"/>
</dbReference>
<evidence type="ECO:0000313" key="3">
    <source>
        <dbReference type="Proteomes" id="UP000019373"/>
    </source>
</evidence>
<dbReference type="HOGENOM" id="CLU_1643696_0_0_1"/>
<organism evidence="2 3">
    <name type="scientific">Endocarpon pusillum (strain Z07020 / HMAS-L-300199)</name>
    <name type="common">Lichen-forming fungus</name>
    <dbReference type="NCBI Taxonomy" id="1263415"/>
    <lineage>
        <taxon>Eukaryota</taxon>
        <taxon>Fungi</taxon>
        <taxon>Dikarya</taxon>
        <taxon>Ascomycota</taxon>
        <taxon>Pezizomycotina</taxon>
        <taxon>Eurotiomycetes</taxon>
        <taxon>Chaetothyriomycetidae</taxon>
        <taxon>Verrucariales</taxon>
        <taxon>Verrucariaceae</taxon>
        <taxon>Endocarpon</taxon>
    </lineage>
</organism>
<name>U1HJI9_ENDPU</name>
<dbReference type="EMBL" id="KE721319">
    <property type="protein sequence ID" value="ERF70400.1"/>
    <property type="molecule type" value="Genomic_DNA"/>
</dbReference>
<dbReference type="AlphaFoldDB" id="U1HJI9"/>
<dbReference type="InterPro" id="IPR044053">
    <property type="entry name" value="AsaB-like"/>
</dbReference>
<keyword evidence="3" id="KW-1185">Reference proteome</keyword>
<sequence>MSSTPTSGPNHETAKLNYFKWTSLFLTEKPYQILMDTPDGCPSSNFEFEAAPAQTIQDLRGRESEYSLDKNGFAVRRHLLDRLRMEDWTRETVERLYFQEVDRILREEVEDVVECVIFDWRLRSSDSVDSGEALDLSDLAQYMRPIETVHIGEFHDLSCLD</sequence>
<dbReference type="GeneID" id="19240172"/>
<reference evidence="3" key="1">
    <citation type="journal article" date="2014" name="BMC Genomics">
        <title>Genome characteristics reveal the impact of lichenization on lichen-forming fungus Endocarpon pusillum Hedwig (Verrucariales, Ascomycota).</title>
        <authorList>
            <person name="Wang Y.-Y."/>
            <person name="Liu B."/>
            <person name="Zhang X.-Y."/>
            <person name="Zhou Q.-M."/>
            <person name="Zhang T."/>
            <person name="Li H."/>
            <person name="Yu Y.-F."/>
            <person name="Zhang X.-L."/>
            <person name="Hao X.-Y."/>
            <person name="Wang M."/>
            <person name="Wang L."/>
            <person name="Wei J.-C."/>
        </authorList>
    </citation>
    <scope>NUCLEOTIDE SEQUENCE [LARGE SCALE GENOMIC DNA]</scope>
    <source>
        <strain evidence="3">Z07020 / HMAS-L-300199</strain>
    </source>
</reference>
<protein>
    <submittedName>
        <fullName evidence="2">Uncharacterized protein</fullName>
    </submittedName>
</protein>
<dbReference type="Proteomes" id="UP000019373">
    <property type="component" value="Unassembled WGS sequence"/>
</dbReference>
<accession>U1HJI9</accession>
<gene>
    <name evidence="2" type="ORF">EPUS_05219</name>
</gene>
<dbReference type="OrthoDB" id="412788at2759"/>
<evidence type="ECO:0000313" key="2">
    <source>
        <dbReference type="EMBL" id="ERF70400.1"/>
    </source>
</evidence>
<dbReference type="RefSeq" id="XP_007803967.1">
    <property type="nucleotide sequence ID" value="XM_007805776.1"/>
</dbReference>
<dbReference type="PANTHER" id="PTHR34598:SF3">
    <property type="entry name" value="OXIDOREDUCTASE AN1597"/>
    <property type="match status" value="1"/>
</dbReference>
<dbReference type="OMA" id="IETVHIG"/>
<dbReference type="GO" id="GO:0016491">
    <property type="term" value="F:oxidoreductase activity"/>
    <property type="evidence" value="ECO:0007669"/>
    <property type="project" value="InterPro"/>
</dbReference>